<keyword evidence="2" id="KW-1185">Reference proteome</keyword>
<dbReference type="AlphaFoldDB" id="A0AAV0AV68"/>
<name>A0AAV0AV68_PHAPC</name>
<organism evidence="1 2">
    <name type="scientific">Phakopsora pachyrhizi</name>
    <name type="common">Asian soybean rust disease fungus</name>
    <dbReference type="NCBI Taxonomy" id="170000"/>
    <lineage>
        <taxon>Eukaryota</taxon>
        <taxon>Fungi</taxon>
        <taxon>Dikarya</taxon>
        <taxon>Basidiomycota</taxon>
        <taxon>Pucciniomycotina</taxon>
        <taxon>Pucciniomycetes</taxon>
        <taxon>Pucciniales</taxon>
        <taxon>Phakopsoraceae</taxon>
        <taxon>Phakopsora</taxon>
    </lineage>
</organism>
<accession>A0AAV0AV68</accession>
<proteinExistence type="predicted"/>
<evidence type="ECO:0000313" key="1">
    <source>
        <dbReference type="EMBL" id="CAH7672100.1"/>
    </source>
</evidence>
<evidence type="ECO:0000313" key="2">
    <source>
        <dbReference type="Proteomes" id="UP001153365"/>
    </source>
</evidence>
<protein>
    <submittedName>
        <fullName evidence="1">Uncharacterized protein</fullName>
    </submittedName>
</protein>
<gene>
    <name evidence="1" type="ORF">PPACK8108_LOCUS6882</name>
</gene>
<reference evidence="1" key="1">
    <citation type="submission" date="2022-06" db="EMBL/GenBank/DDBJ databases">
        <authorList>
            <consortium name="SYNGENTA / RWTH Aachen University"/>
        </authorList>
    </citation>
    <scope>NUCLEOTIDE SEQUENCE</scope>
</reference>
<dbReference type="EMBL" id="CALTRL010001319">
    <property type="protein sequence ID" value="CAH7672100.1"/>
    <property type="molecule type" value="Genomic_DNA"/>
</dbReference>
<comment type="caution">
    <text evidence="1">The sequence shown here is derived from an EMBL/GenBank/DDBJ whole genome shotgun (WGS) entry which is preliminary data.</text>
</comment>
<sequence>MIRKKRLLKTNIAKQHIAKSIATKMIELGIGQMAKAHLRAEMLGLTSNSGKARVVVPERQCQPRADAPARWESGLTNMWGDFWRLSELSKAIDGAGEDLGLPMEVRKWQMVDGDEPLVGKFLSGAIGRAWPGYTLRMDIEAIYRAD</sequence>
<dbReference type="Proteomes" id="UP001153365">
    <property type="component" value="Unassembled WGS sequence"/>
</dbReference>